<sequence length="493" mass="55717">MILQLSPFFSIVVLSLALRCKEVVNGFHCKRNTESIPFPQSDLEQCQSNDGQVVCMHSFKFGGDVFELSKVVPHTTKNSLKQCETLTSEYLVFCDKNDCEVDAITASKRCNLTNVLKCGGKVHKIEDSNDTFDACTIVFKRPSIASNIIDEWHRDKNESGKMAKTNNDEDCGWNEDRSYVKIFCYEDGCDERSDGKVLRDTYKEQTIICNDIGYIVNSQDLECPEFQKVAACAVTIQIVNGSITRSSSFSIVSSSEPGNYCSSVNSTSQSFVSVCYSDNCDRSPEEIHAKNCNVTLFQCWETYHFFYKITPKENPFCVFTRVKKENNLIFNAQFKQLEKPSKSFCDRQKNEFYCAKNCEIDTVNVSLAQCLYEREKAEGIQGDEDTPENRSRSRLIINITMVVIFLLIATVVFSGGLIALRNAQRAIAYEKEKYRAEFGVSFGESEPEDPPIEVKKEERRRKREGATKTGGRSVTGQTAVKTKTTTKRSTPDV</sequence>
<accession>A0A8R1YK39</accession>
<dbReference type="Proteomes" id="UP000005239">
    <property type="component" value="Unassembled WGS sequence"/>
</dbReference>
<feature type="signal peptide" evidence="3">
    <location>
        <begin position="1"/>
        <end position="17"/>
    </location>
</feature>
<name>A0A2A6CR25_PRIPA</name>
<keyword evidence="5" id="KW-1185">Reference proteome</keyword>
<dbReference type="EnsemblMetazoa" id="PPA30998.1">
    <property type="protein sequence ID" value="PPA30998.1"/>
    <property type="gene ID" value="WBGene00203863"/>
</dbReference>
<reference evidence="5" key="1">
    <citation type="journal article" date="2008" name="Nat. Genet.">
        <title>The Pristionchus pacificus genome provides a unique perspective on nematode lifestyle and parasitism.</title>
        <authorList>
            <person name="Dieterich C."/>
            <person name="Clifton S.W."/>
            <person name="Schuster L.N."/>
            <person name="Chinwalla A."/>
            <person name="Delehaunty K."/>
            <person name="Dinkelacker I."/>
            <person name="Fulton L."/>
            <person name="Fulton R."/>
            <person name="Godfrey J."/>
            <person name="Minx P."/>
            <person name="Mitreva M."/>
            <person name="Roeseler W."/>
            <person name="Tian H."/>
            <person name="Witte H."/>
            <person name="Yang S.P."/>
            <person name="Wilson R.K."/>
            <person name="Sommer R.J."/>
        </authorList>
    </citation>
    <scope>NUCLEOTIDE SEQUENCE [LARGE SCALE GENOMIC DNA]</scope>
    <source>
        <strain evidence="5">PS312</strain>
    </source>
</reference>
<feature type="transmembrane region" description="Helical" evidence="2">
    <location>
        <begin position="395"/>
        <end position="420"/>
    </location>
</feature>
<dbReference type="AlphaFoldDB" id="A0A2A6CR25"/>
<protein>
    <submittedName>
        <fullName evidence="4">Uncharacterized protein</fullName>
    </submittedName>
</protein>
<evidence type="ECO:0000313" key="4">
    <source>
        <dbReference type="EnsemblMetazoa" id="PPA30998.1"/>
    </source>
</evidence>
<feature type="chain" id="PRO_5043399969" evidence="3">
    <location>
        <begin position="18"/>
        <end position="493"/>
    </location>
</feature>
<evidence type="ECO:0000256" key="2">
    <source>
        <dbReference type="SAM" id="Phobius"/>
    </source>
</evidence>
<evidence type="ECO:0000313" key="5">
    <source>
        <dbReference type="Proteomes" id="UP000005239"/>
    </source>
</evidence>
<organism evidence="4 5">
    <name type="scientific">Pristionchus pacificus</name>
    <name type="common">Parasitic nematode worm</name>
    <dbReference type="NCBI Taxonomy" id="54126"/>
    <lineage>
        <taxon>Eukaryota</taxon>
        <taxon>Metazoa</taxon>
        <taxon>Ecdysozoa</taxon>
        <taxon>Nematoda</taxon>
        <taxon>Chromadorea</taxon>
        <taxon>Rhabditida</taxon>
        <taxon>Rhabditina</taxon>
        <taxon>Diplogasteromorpha</taxon>
        <taxon>Diplogasteroidea</taxon>
        <taxon>Neodiplogasteridae</taxon>
        <taxon>Pristionchus</taxon>
    </lineage>
</organism>
<keyword evidence="2" id="KW-0472">Membrane</keyword>
<accession>A0A2A6CR25</accession>
<reference evidence="4" key="2">
    <citation type="submission" date="2022-06" db="UniProtKB">
        <authorList>
            <consortium name="EnsemblMetazoa"/>
        </authorList>
    </citation>
    <scope>IDENTIFICATION</scope>
    <source>
        <strain evidence="4">PS312</strain>
    </source>
</reference>
<evidence type="ECO:0000256" key="3">
    <source>
        <dbReference type="SAM" id="SignalP"/>
    </source>
</evidence>
<keyword evidence="2" id="KW-1133">Transmembrane helix</keyword>
<feature type="region of interest" description="Disordered" evidence="1">
    <location>
        <begin position="441"/>
        <end position="493"/>
    </location>
</feature>
<gene>
    <name evidence="4" type="primary">WBGene00203863</name>
</gene>
<keyword evidence="2" id="KW-0812">Transmembrane</keyword>
<proteinExistence type="predicted"/>
<keyword evidence="3" id="KW-0732">Signal</keyword>
<evidence type="ECO:0000256" key="1">
    <source>
        <dbReference type="SAM" id="MobiDB-lite"/>
    </source>
</evidence>